<dbReference type="SUPFAM" id="SSF53697">
    <property type="entry name" value="SIS domain"/>
    <property type="match status" value="1"/>
</dbReference>
<proteinExistence type="predicted"/>
<feature type="domain" description="HTH rpiR-type" evidence="4">
    <location>
        <begin position="2"/>
        <end position="78"/>
    </location>
</feature>
<accession>A0ABN1UM72</accession>
<evidence type="ECO:0000256" key="2">
    <source>
        <dbReference type="ARBA" id="ARBA00023125"/>
    </source>
</evidence>
<keyword evidence="6" id="KW-1185">Reference proteome</keyword>
<protein>
    <submittedName>
        <fullName evidence="5">MurR/RpiR family transcriptional regulator</fullName>
    </submittedName>
</protein>
<evidence type="ECO:0000313" key="5">
    <source>
        <dbReference type="EMBL" id="GAA1158630.1"/>
    </source>
</evidence>
<dbReference type="SUPFAM" id="SSF46689">
    <property type="entry name" value="Homeodomain-like"/>
    <property type="match status" value="1"/>
</dbReference>
<dbReference type="InterPro" id="IPR036388">
    <property type="entry name" value="WH-like_DNA-bd_sf"/>
</dbReference>
<dbReference type="InterPro" id="IPR009057">
    <property type="entry name" value="Homeodomain-like_sf"/>
</dbReference>
<keyword evidence="1" id="KW-0805">Transcription regulation</keyword>
<dbReference type="Proteomes" id="UP001499979">
    <property type="component" value="Unassembled WGS sequence"/>
</dbReference>
<dbReference type="EMBL" id="BAAAJE010000026">
    <property type="protein sequence ID" value="GAA1158630.1"/>
    <property type="molecule type" value="Genomic_DNA"/>
</dbReference>
<dbReference type="InterPro" id="IPR046348">
    <property type="entry name" value="SIS_dom_sf"/>
</dbReference>
<gene>
    <name evidence="5" type="ORF">GCM10009606_40560</name>
</gene>
<dbReference type="InterPro" id="IPR047640">
    <property type="entry name" value="RpiR-like"/>
</dbReference>
<evidence type="ECO:0000256" key="3">
    <source>
        <dbReference type="ARBA" id="ARBA00023163"/>
    </source>
</evidence>
<dbReference type="InterPro" id="IPR001347">
    <property type="entry name" value="SIS_dom"/>
</dbReference>
<dbReference type="InterPro" id="IPR035472">
    <property type="entry name" value="RpiR-like_SIS"/>
</dbReference>
<evidence type="ECO:0000313" key="6">
    <source>
        <dbReference type="Proteomes" id="UP001499979"/>
    </source>
</evidence>
<sequence>MGSVASHTRESLATFSDSERKVARALLAAYPVAGLETVAQLAARAGVSPPTVVRFVARLGYSGYPAFQEALRHEVNEGMGSPLRQYGDHPAAPDNDDLLPYAASTFVETLRATFNELPPAEFARTVELLCDAKRSVYVVGGRFSRVLADYLTSHLKLLRPGVSMVTDDELERLAVGADVARGPVLVALDYRRYDVDTVRFAQWMDERGATVVLLTDQWLSPISRVAKVVLPSRVEAPSPFDSLVPAMAVVESLVAAVSAQLGERGRSRLELIEDTRQRWGSAPAPDRYERGSR</sequence>
<evidence type="ECO:0000256" key="1">
    <source>
        <dbReference type="ARBA" id="ARBA00023015"/>
    </source>
</evidence>
<dbReference type="Gene3D" id="3.40.50.10490">
    <property type="entry name" value="Glucose-6-phosphate isomerase like protein, domain 1"/>
    <property type="match status" value="1"/>
</dbReference>
<name>A0ABN1UM72_9ACTN</name>
<dbReference type="PANTHER" id="PTHR30514">
    <property type="entry name" value="GLUCOKINASE"/>
    <property type="match status" value="1"/>
</dbReference>
<comment type="caution">
    <text evidence="5">The sequence shown here is derived from an EMBL/GenBank/DDBJ whole genome shotgun (WGS) entry which is preliminary data.</text>
</comment>
<dbReference type="CDD" id="cd05013">
    <property type="entry name" value="SIS_RpiR"/>
    <property type="match status" value="1"/>
</dbReference>
<reference evidence="5 6" key="1">
    <citation type="journal article" date="2019" name="Int. J. Syst. Evol. Microbiol.">
        <title>The Global Catalogue of Microorganisms (GCM) 10K type strain sequencing project: providing services to taxonomists for standard genome sequencing and annotation.</title>
        <authorList>
            <consortium name="The Broad Institute Genomics Platform"/>
            <consortium name="The Broad Institute Genome Sequencing Center for Infectious Disease"/>
            <person name="Wu L."/>
            <person name="Ma J."/>
        </authorList>
    </citation>
    <scope>NUCLEOTIDE SEQUENCE [LARGE SCALE GENOMIC DNA]</scope>
    <source>
        <strain evidence="5 6">JCM 11813</strain>
    </source>
</reference>
<organism evidence="5 6">
    <name type="scientific">Nocardioides aquiterrae</name>
    <dbReference type="NCBI Taxonomy" id="203799"/>
    <lineage>
        <taxon>Bacteria</taxon>
        <taxon>Bacillati</taxon>
        <taxon>Actinomycetota</taxon>
        <taxon>Actinomycetes</taxon>
        <taxon>Propionibacteriales</taxon>
        <taxon>Nocardioidaceae</taxon>
        <taxon>Nocardioides</taxon>
    </lineage>
</organism>
<keyword evidence="3" id="KW-0804">Transcription</keyword>
<dbReference type="PROSITE" id="PS51071">
    <property type="entry name" value="HTH_RPIR"/>
    <property type="match status" value="1"/>
</dbReference>
<evidence type="ECO:0000259" key="4">
    <source>
        <dbReference type="PROSITE" id="PS51071"/>
    </source>
</evidence>
<keyword evidence="2" id="KW-0238">DNA-binding</keyword>
<dbReference type="Pfam" id="PF01380">
    <property type="entry name" value="SIS"/>
    <property type="match status" value="1"/>
</dbReference>
<dbReference type="InterPro" id="IPR000281">
    <property type="entry name" value="HTH_RpiR"/>
</dbReference>
<dbReference type="PANTHER" id="PTHR30514:SF18">
    <property type="entry name" value="RPIR-FAMILY TRANSCRIPTIONAL REGULATOR"/>
    <property type="match status" value="1"/>
</dbReference>
<dbReference type="Gene3D" id="1.10.10.10">
    <property type="entry name" value="Winged helix-like DNA-binding domain superfamily/Winged helix DNA-binding domain"/>
    <property type="match status" value="1"/>
</dbReference>
<dbReference type="Pfam" id="PF01418">
    <property type="entry name" value="HTH_6"/>
    <property type="match status" value="1"/>
</dbReference>